<keyword evidence="1" id="KW-0472">Membrane</keyword>
<comment type="caution">
    <text evidence="2">The sequence shown here is derived from an EMBL/GenBank/DDBJ whole genome shotgun (WGS) entry which is preliminary data.</text>
</comment>
<dbReference type="EMBL" id="JARSBN010000001">
    <property type="protein sequence ID" value="MDG4714870.1"/>
    <property type="molecule type" value="Genomic_DNA"/>
</dbReference>
<accession>A0ABT6FYY3</accession>
<feature type="transmembrane region" description="Helical" evidence="1">
    <location>
        <begin position="432"/>
        <end position="451"/>
    </location>
</feature>
<dbReference type="RefSeq" id="WP_278004330.1">
    <property type="nucleotide sequence ID" value="NZ_JARSBN010000001.1"/>
</dbReference>
<feature type="transmembrane region" description="Helical" evidence="1">
    <location>
        <begin position="365"/>
        <end position="384"/>
    </location>
</feature>
<feature type="transmembrane region" description="Helical" evidence="1">
    <location>
        <begin position="12"/>
        <end position="31"/>
    </location>
</feature>
<protein>
    <submittedName>
        <fullName evidence="2">Mannosyltransferase</fullName>
    </submittedName>
</protein>
<dbReference type="Pfam" id="PF26314">
    <property type="entry name" value="MptA_B_family"/>
    <property type="match status" value="1"/>
</dbReference>
<keyword evidence="2" id="KW-0328">Glycosyltransferase</keyword>
<feature type="transmembrane region" description="Helical" evidence="1">
    <location>
        <begin position="166"/>
        <end position="188"/>
    </location>
</feature>
<organism evidence="2 3">
    <name type="scientific">Winogradskyella marincola</name>
    <dbReference type="NCBI Taxonomy" id="3037795"/>
    <lineage>
        <taxon>Bacteria</taxon>
        <taxon>Pseudomonadati</taxon>
        <taxon>Bacteroidota</taxon>
        <taxon>Flavobacteriia</taxon>
        <taxon>Flavobacteriales</taxon>
        <taxon>Flavobacteriaceae</taxon>
        <taxon>Winogradskyella</taxon>
    </lineage>
</organism>
<feature type="transmembrane region" description="Helical" evidence="1">
    <location>
        <begin position="67"/>
        <end position="87"/>
    </location>
</feature>
<dbReference type="Proteomes" id="UP001529085">
    <property type="component" value="Unassembled WGS sequence"/>
</dbReference>
<keyword evidence="1" id="KW-1133">Transmembrane helix</keyword>
<keyword evidence="1" id="KW-0812">Transmembrane</keyword>
<keyword evidence="3" id="KW-1185">Reference proteome</keyword>
<feature type="transmembrane region" description="Helical" evidence="1">
    <location>
        <begin position="342"/>
        <end position="358"/>
    </location>
</feature>
<feature type="transmembrane region" description="Helical" evidence="1">
    <location>
        <begin position="457"/>
        <end position="477"/>
    </location>
</feature>
<sequence length="483" mass="55230">MLGLSNIYKHKKTTLLFIALSCLLYVWFAYFTQRTDTLQLILLYGCLFVLGYQILKTSGFHSSTSLSTGFRILVIASVLFRLLFLFATPNLSQDFYRFIWDGHMLLEGFNPYLYTPNYVINWNTSIPLAQDLYNGMGALSASHYTNYPPLNQLCFVLGNLFPGNSILSSVIGMRLLIIAADIGTLYFGKKLLEALKLPSNRIFWYILNPFIIIELTGNLHFEGVMIFFLVWSLYLLHKGYWKCAAVVFACSVSVKLIPLMFLSLFFWWFTSTSLNDKKNSQQKKISYAEPNGLSTFAGIKKLTVFYTIVGITLIAFFIPFFSMEFVNNYSKTVGLWFNNFEFNASIYYILRAIGYAITGYNEIGIIGKILPLISVLVILGFSVLKKNNSIPKLSTSVLMVFTIYLFLSTTVHPWYIATLVMLCIFTNYRYPLIWSVVILLSYLSYLGIGTADKSENLWIVALEYLIVFSAFAWEVVLKKRLPI</sequence>
<gene>
    <name evidence="2" type="ORF">P7122_03225</name>
</gene>
<evidence type="ECO:0000313" key="2">
    <source>
        <dbReference type="EMBL" id="MDG4714870.1"/>
    </source>
</evidence>
<evidence type="ECO:0000313" key="3">
    <source>
        <dbReference type="Proteomes" id="UP001529085"/>
    </source>
</evidence>
<reference evidence="2 3" key="1">
    <citation type="submission" date="2023-03" db="EMBL/GenBank/DDBJ databases">
        <title>Strain YYF002 represents a novel species in the genus Winogradskyella isolated from seawater.</title>
        <authorList>
            <person name="Fu Z.-Y."/>
        </authorList>
    </citation>
    <scope>NUCLEOTIDE SEQUENCE [LARGE SCALE GENOMIC DNA]</scope>
    <source>
        <strain evidence="2 3">YYF002</strain>
    </source>
</reference>
<dbReference type="GO" id="GO:0016757">
    <property type="term" value="F:glycosyltransferase activity"/>
    <property type="evidence" value="ECO:0007669"/>
    <property type="project" value="UniProtKB-KW"/>
</dbReference>
<feature type="transmembrane region" description="Helical" evidence="1">
    <location>
        <begin position="246"/>
        <end position="269"/>
    </location>
</feature>
<evidence type="ECO:0000256" key="1">
    <source>
        <dbReference type="SAM" id="Phobius"/>
    </source>
</evidence>
<feature type="transmembrane region" description="Helical" evidence="1">
    <location>
        <begin position="303"/>
        <end position="322"/>
    </location>
</feature>
<proteinExistence type="predicted"/>
<keyword evidence="2" id="KW-0808">Transferase</keyword>
<feature type="transmembrane region" description="Helical" evidence="1">
    <location>
        <begin position="209"/>
        <end position="234"/>
    </location>
</feature>
<feature type="transmembrane region" description="Helical" evidence="1">
    <location>
        <begin position="396"/>
        <end position="425"/>
    </location>
</feature>
<name>A0ABT6FYY3_9FLAO</name>
<feature type="transmembrane region" description="Helical" evidence="1">
    <location>
        <begin position="37"/>
        <end position="55"/>
    </location>
</feature>